<gene>
    <name evidence="1" type="ORF">LBBP_03606</name>
</gene>
<proteinExistence type="predicted"/>
<evidence type="ECO:0000313" key="1">
    <source>
        <dbReference type="EMBL" id="ALO27791.1"/>
    </source>
</evidence>
<organism evidence="1">
    <name type="scientific">Leptospira borgpetersenii serovar Ballum</name>
    <dbReference type="NCBI Taxonomy" id="280505"/>
    <lineage>
        <taxon>Bacteria</taxon>
        <taxon>Pseudomonadati</taxon>
        <taxon>Spirochaetota</taxon>
        <taxon>Spirochaetia</taxon>
        <taxon>Leptospirales</taxon>
        <taxon>Leptospiraceae</taxon>
        <taxon>Leptospira</taxon>
    </lineage>
</organism>
<dbReference type="EMBL" id="CP012029">
    <property type="protein sequence ID" value="ALO27791.1"/>
    <property type="molecule type" value="Genomic_DNA"/>
</dbReference>
<dbReference type="AlphaFoldDB" id="A0A0S2IVW0"/>
<name>A0A0S2IVW0_LEPBO</name>
<protein>
    <submittedName>
        <fullName evidence="1">Uncharacterized protein</fullName>
    </submittedName>
</protein>
<reference evidence="1 2" key="1">
    <citation type="journal article" date="2015" name="PLoS Negl. Trop. Dis.">
        <title>Distribution of Plasmids in Distinct Leptospira Pathogenic Species.</title>
        <authorList>
            <person name="Wang Y."/>
            <person name="Zhuang X."/>
            <person name="Zhong Y."/>
            <person name="Zhang C."/>
            <person name="Zhang Y."/>
            <person name="Zeng L."/>
            <person name="Zhu Y."/>
            <person name="He P."/>
            <person name="Dong K."/>
            <person name="Pal U."/>
            <person name="Guo X."/>
            <person name="Qin J."/>
        </authorList>
    </citation>
    <scope>NUCLEOTIDE SEQUENCE [LARGE SCALE GENOMIC DNA]</scope>
    <source>
        <strain evidence="1 2">56604</strain>
    </source>
</reference>
<sequence length="52" mass="5993">MVEIYFRNLYKMNFSLNDRSNGDLVLGSLFSDFIVPVSHSFVLKSWNCGNNC</sequence>
<evidence type="ECO:0000313" key="2">
    <source>
        <dbReference type="Proteomes" id="UP000058857"/>
    </source>
</evidence>
<dbReference type="Proteomes" id="UP000058857">
    <property type="component" value="Chromosome 1"/>
</dbReference>
<accession>A0A0S2IVW0</accession>
<dbReference type="PATRIC" id="fig|280505.15.peg.3518"/>